<gene>
    <name evidence="1" type="ORF">OOZ53_11910</name>
</gene>
<dbReference type="Proteomes" id="UP001148313">
    <property type="component" value="Unassembled WGS sequence"/>
</dbReference>
<evidence type="ECO:0000313" key="2">
    <source>
        <dbReference type="Proteomes" id="UP001148313"/>
    </source>
</evidence>
<proteinExistence type="predicted"/>
<reference evidence="1" key="1">
    <citation type="submission" date="2022-11" db="EMBL/GenBank/DDBJ databases">
        <title>Hoeflea poritis sp. nov., isolated from scleractinian coral Porites lutea.</title>
        <authorList>
            <person name="Zhang G."/>
            <person name="Wei Q."/>
            <person name="Cai L."/>
        </authorList>
    </citation>
    <scope>NUCLEOTIDE SEQUENCE</scope>
    <source>
        <strain evidence="1">E7-10</strain>
    </source>
</reference>
<comment type="caution">
    <text evidence="1">The sequence shown here is derived from an EMBL/GenBank/DDBJ whole genome shotgun (WGS) entry which is preliminary data.</text>
</comment>
<sequence length="142" mass="16635">MRKKLAKDGAPDYQRGLRLDLPIVHYTSNRITKTFLFEQAKKIDPDFKLRSGSRYRLNRWREAQIEAGNNITYGDLLAEYMRLNRQDGAFEKIPSGRYINFLSEFMENHGDASRDDALAAWHALKEIDAPKTYAAWKRHFKP</sequence>
<keyword evidence="2" id="KW-1185">Reference proteome</keyword>
<accession>A0ABT4VN00</accession>
<organism evidence="1 2">
    <name type="scientific">Hoeflea poritis</name>
    <dbReference type="NCBI Taxonomy" id="2993659"/>
    <lineage>
        <taxon>Bacteria</taxon>
        <taxon>Pseudomonadati</taxon>
        <taxon>Pseudomonadota</taxon>
        <taxon>Alphaproteobacteria</taxon>
        <taxon>Hyphomicrobiales</taxon>
        <taxon>Rhizobiaceae</taxon>
        <taxon>Hoeflea</taxon>
    </lineage>
</organism>
<name>A0ABT4VN00_9HYPH</name>
<dbReference type="EMBL" id="JAPJZH010000006">
    <property type="protein sequence ID" value="MDA4846059.1"/>
    <property type="molecule type" value="Genomic_DNA"/>
</dbReference>
<evidence type="ECO:0000313" key="1">
    <source>
        <dbReference type="EMBL" id="MDA4846059.1"/>
    </source>
</evidence>
<dbReference type="RefSeq" id="WP_271089777.1">
    <property type="nucleotide sequence ID" value="NZ_JAPJZH010000006.1"/>
</dbReference>
<protein>
    <submittedName>
        <fullName evidence="1">Uncharacterized protein</fullName>
    </submittedName>
</protein>